<evidence type="ECO:0000313" key="2">
    <source>
        <dbReference type="Proteomes" id="UP000000626"/>
    </source>
</evidence>
<dbReference type="EMBL" id="AL157959">
    <property type="protein sequence ID" value="CAM08423.1"/>
    <property type="molecule type" value="Genomic_DNA"/>
</dbReference>
<dbReference type="KEGG" id="nma:NMA1227"/>
<dbReference type="AlphaFoldDB" id="A0A0U1RIQ2"/>
<name>A0A0U1RIQ2_NEIMA</name>
<protein>
    <submittedName>
        <fullName evidence="1">Uncharacterized protein</fullName>
    </submittedName>
</protein>
<dbReference type="HOGENOM" id="CLU_3404496_0_0_4"/>
<reference evidence="1 2" key="1">
    <citation type="journal article" date="2000" name="Nature">
        <title>Complete DNA sequence of a serogroup A strain of Neisseria meningitidis Z2491.</title>
        <authorList>
            <person name="Parkhill J."/>
            <person name="Achtman M."/>
            <person name="James K.D."/>
            <person name="Bentley S.D."/>
            <person name="Churcher C."/>
            <person name="Klee S.R."/>
            <person name="Morelli G."/>
            <person name="Basham D."/>
            <person name="Brown D."/>
            <person name="Chillingworth T."/>
            <person name="Davies R.M."/>
            <person name="Davis P."/>
            <person name="Devlin K."/>
            <person name="Feltwell T."/>
            <person name="Hamlin N."/>
            <person name="Holroyd S."/>
            <person name="Jagels K."/>
            <person name="Leather S."/>
            <person name="Moule S."/>
            <person name="Mungall K."/>
            <person name="Quail M.A."/>
            <person name="Rajandream M.A."/>
            <person name="Rutherford K.M."/>
            <person name="Simmonds M."/>
            <person name="Skelton J."/>
            <person name="Whitehead S."/>
            <person name="Spratt B.G."/>
            <person name="Barrell B.G."/>
        </authorList>
    </citation>
    <scope>NUCLEOTIDE SEQUENCE [LARGE SCALE GENOMIC DNA]</scope>
    <source>
        <strain evidence="2">DSM 15465 / Z2491</strain>
    </source>
</reference>
<dbReference type="EnsemblBacteria" id="CAM08423">
    <property type="protein sequence ID" value="CAM08423"/>
    <property type="gene ID" value="NMA1227"/>
</dbReference>
<sequence>MKRPCILKRIKNYPDIQVIGQVVQVLKDLN</sequence>
<evidence type="ECO:0000313" key="1">
    <source>
        <dbReference type="EMBL" id="CAM08423.1"/>
    </source>
</evidence>
<proteinExistence type="predicted"/>
<organism evidence="1 2">
    <name type="scientific">Neisseria meningitidis serogroup A / serotype 4A (strain DSM 15465 / Z2491)</name>
    <dbReference type="NCBI Taxonomy" id="122587"/>
    <lineage>
        <taxon>Bacteria</taxon>
        <taxon>Pseudomonadati</taxon>
        <taxon>Pseudomonadota</taxon>
        <taxon>Betaproteobacteria</taxon>
        <taxon>Neisseriales</taxon>
        <taxon>Neisseriaceae</taxon>
        <taxon>Neisseria</taxon>
    </lineage>
</organism>
<gene>
    <name evidence="1" type="ordered locus">NMA1227</name>
</gene>
<dbReference type="Proteomes" id="UP000000626">
    <property type="component" value="Chromosome"/>
</dbReference>
<accession>A0A0U1RIQ2</accession>